<evidence type="ECO:0000313" key="10">
    <source>
        <dbReference type="Proteomes" id="UP000332933"/>
    </source>
</evidence>
<dbReference type="GO" id="GO:0005737">
    <property type="term" value="C:cytoplasm"/>
    <property type="evidence" value="ECO:0007669"/>
    <property type="project" value="TreeGrafter"/>
</dbReference>
<dbReference type="InterPro" id="IPR010977">
    <property type="entry name" value="Aromatic_deC"/>
</dbReference>
<dbReference type="EMBL" id="CAADRA010000053">
    <property type="protein sequence ID" value="VFT78083.1"/>
    <property type="molecule type" value="Genomic_DNA"/>
</dbReference>
<dbReference type="Proteomes" id="UP000332933">
    <property type="component" value="Unassembled WGS sequence"/>
</dbReference>
<comment type="similarity">
    <text evidence="2 7">Belongs to the group II decarboxylase family.</text>
</comment>
<evidence type="ECO:0000256" key="4">
    <source>
        <dbReference type="ARBA" id="ARBA00022898"/>
    </source>
</evidence>
<comment type="cofactor">
    <cofactor evidence="1 6 7">
        <name>pyridoxal 5'-phosphate</name>
        <dbReference type="ChEBI" id="CHEBI:597326"/>
    </cofactor>
</comment>
<dbReference type="SUPFAM" id="SSF53383">
    <property type="entry name" value="PLP-dependent transferases"/>
    <property type="match status" value="1"/>
</dbReference>
<keyword evidence="4 6" id="KW-0663">Pyridoxal phosphate</keyword>
<dbReference type="InterPro" id="IPR015422">
    <property type="entry name" value="PyrdxlP-dep_Trfase_small"/>
</dbReference>
<keyword evidence="5 7" id="KW-0456">Lyase</keyword>
<name>A0A485K421_9STRA</name>
<evidence type="ECO:0000256" key="3">
    <source>
        <dbReference type="ARBA" id="ARBA00022793"/>
    </source>
</evidence>
<dbReference type="GO" id="GO:0030170">
    <property type="term" value="F:pyridoxal phosphate binding"/>
    <property type="evidence" value="ECO:0007669"/>
    <property type="project" value="InterPro"/>
</dbReference>
<dbReference type="InterPro" id="IPR015424">
    <property type="entry name" value="PyrdxlP-dep_Trfase"/>
</dbReference>
<dbReference type="InterPro" id="IPR021115">
    <property type="entry name" value="Pyridoxal-P_BS"/>
</dbReference>
<reference evidence="9 10" key="1">
    <citation type="submission" date="2019-03" db="EMBL/GenBank/DDBJ databases">
        <authorList>
            <person name="Gaulin E."/>
            <person name="Dumas B."/>
        </authorList>
    </citation>
    <scope>NUCLEOTIDE SEQUENCE [LARGE SCALE GENOMIC DNA]</scope>
    <source>
        <strain evidence="9">CBS 568.67</strain>
    </source>
</reference>
<gene>
    <name evidence="9" type="primary">Aste57867_859</name>
    <name evidence="8" type="ORF">As57867_000858</name>
    <name evidence="9" type="ORF">ASTE57867_859</name>
</gene>
<dbReference type="GO" id="GO:0006520">
    <property type="term" value="P:amino acid metabolic process"/>
    <property type="evidence" value="ECO:0007669"/>
    <property type="project" value="InterPro"/>
</dbReference>
<evidence type="ECO:0000313" key="8">
    <source>
        <dbReference type="EMBL" id="KAF0719693.1"/>
    </source>
</evidence>
<dbReference type="Gene3D" id="1.20.1340.10">
    <property type="entry name" value="dopa decarboxylase, N-terminal domain"/>
    <property type="match status" value="1"/>
</dbReference>
<dbReference type="Pfam" id="PF00282">
    <property type="entry name" value="Pyridoxal_deC"/>
    <property type="match status" value="1"/>
</dbReference>
<evidence type="ECO:0000256" key="1">
    <source>
        <dbReference type="ARBA" id="ARBA00001933"/>
    </source>
</evidence>
<dbReference type="GO" id="GO:0019752">
    <property type="term" value="P:carboxylic acid metabolic process"/>
    <property type="evidence" value="ECO:0007669"/>
    <property type="project" value="InterPro"/>
</dbReference>
<evidence type="ECO:0000256" key="6">
    <source>
        <dbReference type="PIRSR" id="PIRSR602129-50"/>
    </source>
</evidence>
<evidence type="ECO:0000313" key="9">
    <source>
        <dbReference type="EMBL" id="VFT78083.1"/>
    </source>
</evidence>
<sequence length="491" mass="54293">MDLPNVPQDYDWEAFRANAHRTIDFIVDYHLKLQARAMPVQPVACEPGSVRRQLPPHAPDEPVAWNDTMATIERIIVPNMTHWQHPDFLAYFPSLGAPSAILGDLLANAMNQPGFSWSCSPAATELELHVMDWLREAFDLPLDMSWGSGMGGGVLQPSATEAMIVAQVSARTRKLAAQPTVSLDSLVTYYSDQSHFCVEKASKVLGVRHLRAIPSVYDPVSGNYAMDVALLEATIQDDVAHGHTPFFVSCNFGATGVGAVDAIPAVAAVAKRYDLWLNIDAAYAGVVRVLPDRRFDGVDLCDSLLVNGSKWFNVLFGASFFFFRDRQCVVRSLNATGVYLSNSNPHGIDLKDYHLGLGRPFRALKVFCAMQSLGLQGFRDVIRRHIVLAQYLAQTLGRHGLEIVRDVDFGLVCFRLPESTDADNMALLHRLEDVEGIHLVHTTTQHHGVVLRISLSSPRLTQEDMDALAAKIDRSRHFLEKDKPSSTAGRV</sequence>
<dbReference type="InterPro" id="IPR015421">
    <property type="entry name" value="PyrdxlP-dep_Trfase_major"/>
</dbReference>
<feature type="modified residue" description="N6-(pyridoxal phosphate)lysine" evidence="6">
    <location>
        <position position="310"/>
    </location>
</feature>
<proteinExistence type="inferred from homology"/>
<dbReference type="AlphaFoldDB" id="A0A485K421"/>
<accession>A0A485K421</accession>
<dbReference type="GO" id="GO:0016831">
    <property type="term" value="F:carboxy-lyase activity"/>
    <property type="evidence" value="ECO:0007669"/>
    <property type="project" value="UniProtKB-KW"/>
</dbReference>
<dbReference type="EMBL" id="VJMH01000053">
    <property type="protein sequence ID" value="KAF0719693.1"/>
    <property type="molecule type" value="Genomic_DNA"/>
</dbReference>
<dbReference type="InterPro" id="IPR002129">
    <property type="entry name" value="PyrdxlP-dep_de-COase"/>
</dbReference>
<dbReference type="PANTHER" id="PTHR11999:SF70">
    <property type="entry name" value="MIP05841P"/>
    <property type="match status" value="1"/>
</dbReference>
<evidence type="ECO:0000256" key="5">
    <source>
        <dbReference type="ARBA" id="ARBA00023239"/>
    </source>
</evidence>
<dbReference type="PANTHER" id="PTHR11999">
    <property type="entry name" value="GROUP II PYRIDOXAL-5-PHOSPHATE DECARBOXYLASE"/>
    <property type="match status" value="1"/>
</dbReference>
<dbReference type="OrthoDB" id="639767at2759"/>
<dbReference type="PRINTS" id="PR00800">
    <property type="entry name" value="YHDCRBOXLASE"/>
</dbReference>
<dbReference type="Gene3D" id="3.40.640.10">
    <property type="entry name" value="Type I PLP-dependent aspartate aminotransferase-like (Major domain)"/>
    <property type="match status" value="1"/>
</dbReference>
<reference evidence="8" key="2">
    <citation type="submission" date="2019-06" db="EMBL/GenBank/DDBJ databases">
        <title>Genomics analysis of Aphanomyces spp. identifies a new class of oomycete effector associated with host adaptation.</title>
        <authorList>
            <person name="Gaulin E."/>
        </authorList>
    </citation>
    <scope>NUCLEOTIDE SEQUENCE</scope>
    <source>
        <strain evidence="8">CBS 578.67</strain>
    </source>
</reference>
<dbReference type="Gene3D" id="3.90.1150.10">
    <property type="entry name" value="Aspartate Aminotransferase, domain 1"/>
    <property type="match status" value="1"/>
</dbReference>
<organism evidence="9 10">
    <name type="scientific">Aphanomyces stellatus</name>
    <dbReference type="NCBI Taxonomy" id="120398"/>
    <lineage>
        <taxon>Eukaryota</taxon>
        <taxon>Sar</taxon>
        <taxon>Stramenopiles</taxon>
        <taxon>Oomycota</taxon>
        <taxon>Saprolegniomycetes</taxon>
        <taxon>Saprolegniales</taxon>
        <taxon>Verrucalvaceae</taxon>
        <taxon>Aphanomyces</taxon>
    </lineage>
</organism>
<keyword evidence="3" id="KW-0210">Decarboxylase</keyword>
<evidence type="ECO:0000256" key="7">
    <source>
        <dbReference type="RuleBase" id="RU000382"/>
    </source>
</evidence>
<dbReference type="PROSITE" id="PS00392">
    <property type="entry name" value="DDC_GAD_HDC_YDC"/>
    <property type="match status" value="1"/>
</dbReference>
<protein>
    <submittedName>
        <fullName evidence="9">Aste57867_859 protein</fullName>
    </submittedName>
</protein>
<evidence type="ECO:0000256" key="2">
    <source>
        <dbReference type="ARBA" id="ARBA00009533"/>
    </source>
</evidence>
<keyword evidence="10" id="KW-1185">Reference proteome</keyword>